<keyword evidence="5" id="KW-0663">Pyridoxal phosphate</keyword>
<dbReference type="CDD" id="cd06453">
    <property type="entry name" value="SufS_like"/>
    <property type="match status" value="1"/>
</dbReference>
<sequence length="438" mass="45313">METMPAPALAPAELAQLRAAFPYFAAADGLADRAAAPAYLDSAATSQRPAVVLDAERRFLETANAAVHRGTSGAVGAATEAFEGARAAVARFVGAAAPEQIVWAENATDALNIVALGIGEANAGLGVAGSERFALGSGDEILVTEAEHHANLIPWQRLAAKTGAKLRFVPVREDGTWTLDDARAALNERTRIFAFAHISNVTGLVAPVAELAELARAAGAVTVLDACQSVPHVPVDFAALGVDFAAFSGHKMLGPNGIGVLYGRPELLAALPPARTGGSAITRVTMEGAEFMPPPMRFEAGTQPVSQAVGLGAAVGFLEEFGMARAAAREHELVERLVAGIAATPGVRLLGPADPAKRVALAAVSVEGLHAHDVGQFLDEQGVLVRVGHHCAQPLHRALGIASSTRASVHVTTTEDEVDRFIDALRGALRYFGVEAAA</sequence>
<dbReference type="Proteomes" id="UP000238650">
    <property type="component" value="Unassembled WGS sequence"/>
</dbReference>
<evidence type="ECO:0000313" key="9">
    <source>
        <dbReference type="EMBL" id="PRI10310.1"/>
    </source>
</evidence>
<dbReference type="EMBL" id="MWZD01000022">
    <property type="protein sequence ID" value="PRI10310.1"/>
    <property type="molecule type" value="Genomic_DNA"/>
</dbReference>
<reference evidence="9 10" key="1">
    <citation type="journal article" date="2017" name="New Microbes New Infect">
        <title>Genome sequence of 'Leucobacter massiliensis' sp. nov. isolated from human pharynx after travel to the 2014 Hajj.</title>
        <authorList>
            <person name="Leangapichart T."/>
            <person name="Gautret P."/>
            <person name="Nguyen T.T."/>
            <person name="Armstrong N."/>
            <person name="Rolain J.M."/>
        </authorList>
    </citation>
    <scope>NUCLEOTIDE SEQUENCE [LARGE SCALE GENOMIC DNA]</scope>
    <source>
        <strain evidence="9 10">122RC15</strain>
    </source>
</reference>
<dbReference type="Pfam" id="PF00266">
    <property type="entry name" value="Aminotran_5"/>
    <property type="match status" value="1"/>
</dbReference>
<dbReference type="PROSITE" id="PS00595">
    <property type="entry name" value="AA_TRANSFER_CLASS_5"/>
    <property type="match status" value="1"/>
</dbReference>
<feature type="domain" description="Aminotransferase class V" evidence="8">
    <location>
        <begin position="39"/>
        <end position="421"/>
    </location>
</feature>
<accession>A0A2S9QL49</accession>
<evidence type="ECO:0000256" key="1">
    <source>
        <dbReference type="ARBA" id="ARBA00001933"/>
    </source>
</evidence>
<keyword evidence="4" id="KW-0808">Transferase</keyword>
<evidence type="ECO:0000256" key="2">
    <source>
        <dbReference type="ARBA" id="ARBA00010447"/>
    </source>
</evidence>
<protein>
    <recommendedName>
        <fullName evidence="3">cysteine desulfurase</fullName>
        <ecNumber evidence="3">2.8.1.7</ecNumber>
    </recommendedName>
</protein>
<evidence type="ECO:0000259" key="8">
    <source>
        <dbReference type="Pfam" id="PF00266"/>
    </source>
</evidence>
<keyword evidence="10" id="KW-1185">Reference proteome</keyword>
<dbReference type="EC" id="2.8.1.7" evidence="3"/>
<dbReference type="PANTHER" id="PTHR43586">
    <property type="entry name" value="CYSTEINE DESULFURASE"/>
    <property type="match status" value="1"/>
</dbReference>
<evidence type="ECO:0000256" key="4">
    <source>
        <dbReference type="ARBA" id="ARBA00022679"/>
    </source>
</evidence>
<comment type="caution">
    <text evidence="9">The sequence shown here is derived from an EMBL/GenBank/DDBJ whole genome shotgun (WGS) entry which is preliminary data.</text>
</comment>
<dbReference type="RefSeq" id="WP_105806248.1">
    <property type="nucleotide sequence ID" value="NZ_MWZD01000022.1"/>
</dbReference>
<dbReference type="Gene3D" id="3.40.640.10">
    <property type="entry name" value="Type I PLP-dependent aspartate aminotransferase-like (Major domain)"/>
    <property type="match status" value="1"/>
</dbReference>
<dbReference type="OrthoDB" id="9804366at2"/>
<evidence type="ECO:0000256" key="3">
    <source>
        <dbReference type="ARBA" id="ARBA00012239"/>
    </source>
</evidence>
<dbReference type="SUPFAM" id="SSF53383">
    <property type="entry name" value="PLP-dependent transferases"/>
    <property type="match status" value="1"/>
</dbReference>
<evidence type="ECO:0000256" key="5">
    <source>
        <dbReference type="ARBA" id="ARBA00022898"/>
    </source>
</evidence>
<gene>
    <name evidence="9" type="ORF">B4915_13070</name>
</gene>
<evidence type="ECO:0000256" key="7">
    <source>
        <dbReference type="RuleBase" id="RU004504"/>
    </source>
</evidence>
<dbReference type="InterPro" id="IPR015424">
    <property type="entry name" value="PyrdxlP-dep_Trfase"/>
</dbReference>
<name>A0A2S9QL49_9MICO</name>
<dbReference type="InterPro" id="IPR020578">
    <property type="entry name" value="Aminotrans_V_PyrdxlP_BS"/>
</dbReference>
<proteinExistence type="inferred from homology"/>
<evidence type="ECO:0000256" key="6">
    <source>
        <dbReference type="ARBA" id="ARBA00050776"/>
    </source>
</evidence>
<dbReference type="Gene3D" id="3.90.1150.10">
    <property type="entry name" value="Aspartate Aminotransferase, domain 1"/>
    <property type="match status" value="1"/>
</dbReference>
<dbReference type="AlphaFoldDB" id="A0A2S9QL49"/>
<dbReference type="GO" id="GO:0006534">
    <property type="term" value="P:cysteine metabolic process"/>
    <property type="evidence" value="ECO:0007669"/>
    <property type="project" value="InterPro"/>
</dbReference>
<dbReference type="InterPro" id="IPR015422">
    <property type="entry name" value="PyrdxlP-dep_Trfase_small"/>
</dbReference>
<dbReference type="PANTHER" id="PTHR43586:SF8">
    <property type="entry name" value="CYSTEINE DESULFURASE 1, CHLOROPLASTIC"/>
    <property type="match status" value="1"/>
</dbReference>
<organism evidence="9 10">
    <name type="scientific">Leucobacter massiliensis</name>
    <dbReference type="NCBI Taxonomy" id="1686285"/>
    <lineage>
        <taxon>Bacteria</taxon>
        <taxon>Bacillati</taxon>
        <taxon>Actinomycetota</taxon>
        <taxon>Actinomycetes</taxon>
        <taxon>Micrococcales</taxon>
        <taxon>Microbacteriaceae</taxon>
        <taxon>Leucobacter</taxon>
    </lineage>
</organism>
<comment type="similarity">
    <text evidence="2">Belongs to the class-V pyridoxal-phosphate-dependent aminotransferase family. Csd subfamily.</text>
</comment>
<comment type="cofactor">
    <cofactor evidence="1 7">
        <name>pyridoxal 5'-phosphate</name>
        <dbReference type="ChEBI" id="CHEBI:597326"/>
    </cofactor>
</comment>
<dbReference type="GO" id="GO:0031071">
    <property type="term" value="F:cysteine desulfurase activity"/>
    <property type="evidence" value="ECO:0007669"/>
    <property type="project" value="UniProtKB-EC"/>
</dbReference>
<dbReference type="InterPro" id="IPR010970">
    <property type="entry name" value="Cys_dSase_SufS"/>
</dbReference>
<dbReference type="InterPro" id="IPR015421">
    <property type="entry name" value="PyrdxlP-dep_Trfase_major"/>
</dbReference>
<dbReference type="InterPro" id="IPR000192">
    <property type="entry name" value="Aminotrans_V_dom"/>
</dbReference>
<evidence type="ECO:0000313" key="10">
    <source>
        <dbReference type="Proteomes" id="UP000238650"/>
    </source>
</evidence>
<comment type="catalytic activity">
    <reaction evidence="6">
        <text>(sulfur carrier)-H + L-cysteine = (sulfur carrier)-SH + L-alanine</text>
        <dbReference type="Rhea" id="RHEA:43892"/>
        <dbReference type="Rhea" id="RHEA-COMP:14737"/>
        <dbReference type="Rhea" id="RHEA-COMP:14739"/>
        <dbReference type="ChEBI" id="CHEBI:29917"/>
        <dbReference type="ChEBI" id="CHEBI:35235"/>
        <dbReference type="ChEBI" id="CHEBI:57972"/>
        <dbReference type="ChEBI" id="CHEBI:64428"/>
        <dbReference type="EC" id="2.8.1.7"/>
    </reaction>
</comment>
<dbReference type="GO" id="GO:0030170">
    <property type="term" value="F:pyridoxal phosphate binding"/>
    <property type="evidence" value="ECO:0007669"/>
    <property type="project" value="InterPro"/>
</dbReference>